<reference evidence="1" key="2">
    <citation type="submission" date="2020-07" db="EMBL/GenBank/DDBJ databases">
        <authorList>
            <person name="Vera ALvarez R."/>
            <person name="Arias-Moreno D.M."/>
            <person name="Jimenez-Jacinto V."/>
            <person name="Jimenez-Bremont J.F."/>
            <person name="Swaminathan K."/>
            <person name="Moose S.P."/>
            <person name="Guerrero-Gonzalez M.L."/>
            <person name="Marino-Ramirez L."/>
            <person name="Landsman D."/>
            <person name="Rodriguez-Kessler M."/>
            <person name="Delgado-Sanchez P."/>
        </authorList>
    </citation>
    <scope>NUCLEOTIDE SEQUENCE</scope>
    <source>
        <tissue evidence="1">Cladode</tissue>
    </source>
</reference>
<organism evidence="1">
    <name type="scientific">Opuntia streptacantha</name>
    <name type="common">Prickly pear cactus</name>
    <name type="synonym">Opuntia cardona</name>
    <dbReference type="NCBI Taxonomy" id="393608"/>
    <lineage>
        <taxon>Eukaryota</taxon>
        <taxon>Viridiplantae</taxon>
        <taxon>Streptophyta</taxon>
        <taxon>Embryophyta</taxon>
        <taxon>Tracheophyta</taxon>
        <taxon>Spermatophyta</taxon>
        <taxon>Magnoliopsida</taxon>
        <taxon>eudicotyledons</taxon>
        <taxon>Gunneridae</taxon>
        <taxon>Pentapetalae</taxon>
        <taxon>Caryophyllales</taxon>
        <taxon>Cactineae</taxon>
        <taxon>Cactaceae</taxon>
        <taxon>Opuntioideae</taxon>
        <taxon>Opuntia</taxon>
    </lineage>
</organism>
<proteinExistence type="predicted"/>
<sequence length="106" mass="11019">MAASKRSLSSVITPFSSNLLLICSLAPTNVTPYTEVITVCFTSLRSTWSTKTFANKAVGSVSGSFLLSFSMISRTLAAISEYTSAGLSPATKFTAAASLLSLPKAA</sequence>
<reference evidence="1" key="1">
    <citation type="journal article" date="2013" name="J. Plant Res.">
        <title>Effect of fungi and light on seed germination of three Opuntia species from semiarid lands of central Mexico.</title>
        <authorList>
            <person name="Delgado-Sanchez P."/>
            <person name="Jimenez-Bremont J.F."/>
            <person name="Guerrero-Gonzalez Mde L."/>
            <person name="Flores J."/>
        </authorList>
    </citation>
    <scope>NUCLEOTIDE SEQUENCE</scope>
    <source>
        <tissue evidence="1">Cladode</tissue>
    </source>
</reference>
<evidence type="ECO:0000313" key="1">
    <source>
        <dbReference type="EMBL" id="MBA4628266.1"/>
    </source>
</evidence>
<name>A0A7C9CXF6_OPUST</name>
<protein>
    <submittedName>
        <fullName evidence="1">Uncharacterized protein</fullName>
    </submittedName>
</protein>
<accession>A0A7C9CXF6</accession>
<dbReference type="EMBL" id="GISG01065294">
    <property type="protein sequence ID" value="MBA4628266.1"/>
    <property type="molecule type" value="Transcribed_RNA"/>
</dbReference>
<dbReference type="AlphaFoldDB" id="A0A7C9CXF6"/>